<dbReference type="SMART" id="SM00418">
    <property type="entry name" value="HTH_ARSR"/>
    <property type="match status" value="1"/>
</dbReference>
<dbReference type="RefSeq" id="WP_099622942.1">
    <property type="nucleotide sequence ID" value="NZ_CP024201.1"/>
</dbReference>
<dbReference type="NCBIfam" id="NF033788">
    <property type="entry name" value="HTH_metalloreg"/>
    <property type="match status" value="1"/>
</dbReference>
<dbReference type="CDD" id="cd00090">
    <property type="entry name" value="HTH_ARSR"/>
    <property type="match status" value="1"/>
</dbReference>
<dbReference type="InterPro" id="IPR001845">
    <property type="entry name" value="HTH_ArsR_DNA-bd_dom"/>
</dbReference>
<dbReference type="InterPro" id="IPR036390">
    <property type="entry name" value="WH_DNA-bd_sf"/>
</dbReference>
<dbReference type="InterPro" id="IPR011991">
    <property type="entry name" value="ArsR-like_HTH"/>
</dbReference>
<dbReference type="Proteomes" id="UP000228945">
    <property type="component" value="Chromosome"/>
</dbReference>
<dbReference type="InterPro" id="IPR036388">
    <property type="entry name" value="WH-like_DNA-bd_sf"/>
</dbReference>
<organism evidence="2 3">
    <name type="scientific">Caulobacter mirabilis</name>
    <dbReference type="NCBI Taxonomy" id="69666"/>
    <lineage>
        <taxon>Bacteria</taxon>
        <taxon>Pseudomonadati</taxon>
        <taxon>Pseudomonadota</taxon>
        <taxon>Alphaproteobacteria</taxon>
        <taxon>Caulobacterales</taxon>
        <taxon>Caulobacteraceae</taxon>
        <taxon>Caulobacter</taxon>
    </lineage>
</organism>
<name>A0A2D2B0C7_9CAUL</name>
<gene>
    <name evidence="2" type="ORF">CSW64_15480</name>
</gene>
<evidence type="ECO:0000313" key="3">
    <source>
        <dbReference type="Proteomes" id="UP000228945"/>
    </source>
</evidence>
<dbReference type="PANTHER" id="PTHR38600">
    <property type="entry name" value="TRANSCRIPTIONAL REGULATORY PROTEIN"/>
    <property type="match status" value="1"/>
</dbReference>
<dbReference type="Pfam" id="PF12840">
    <property type="entry name" value="HTH_20"/>
    <property type="match status" value="1"/>
</dbReference>
<keyword evidence="3" id="KW-1185">Reference proteome</keyword>
<feature type="domain" description="HTH arsR-type" evidence="1">
    <location>
        <begin position="1"/>
        <end position="93"/>
    </location>
</feature>
<dbReference type="SUPFAM" id="SSF46785">
    <property type="entry name" value="Winged helix' DNA-binding domain"/>
    <property type="match status" value="1"/>
</dbReference>
<evidence type="ECO:0000259" key="1">
    <source>
        <dbReference type="PROSITE" id="PS50987"/>
    </source>
</evidence>
<accession>A0A2D2B0C7</accession>
<evidence type="ECO:0000313" key="2">
    <source>
        <dbReference type="EMBL" id="ATQ43693.1"/>
    </source>
</evidence>
<dbReference type="Gene3D" id="1.10.10.10">
    <property type="entry name" value="Winged helix-like DNA-binding domain superfamily/Winged helix DNA-binding domain"/>
    <property type="match status" value="1"/>
</dbReference>
<dbReference type="PRINTS" id="PR00778">
    <property type="entry name" value="HTHARSR"/>
</dbReference>
<proteinExistence type="predicted"/>
<dbReference type="KEGG" id="cmb:CSW64_15480"/>
<protein>
    <submittedName>
        <fullName evidence="2">Transcriptional regulator</fullName>
    </submittedName>
</protein>
<dbReference type="PANTHER" id="PTHR38600:SF2">
    <property type="entry name" value="SLL0088 PROTEIN"/>
    <property type="match status" value="1"/>
</dbReference>
<sequence>MGDGDTIGPIFSALADPTRRAILAQLAGGEATVNELAEPLEMTLPNVSKHVKVLLDAGLILQRKDAQRRPCRLNPEGLKQVEAWSRRYIDEWEESFQRLDALLAEISVQAEGN</sequence>
<dbReference type="EMBL" id="CP024201">
    <property type="protein sequence ID" value="ATQ43693.1"/>
    <property type="molecule type" value="Genomic_DNA"/>
</dbReference>
<dbReference type="AlphaFoldDB" id="A0A2D2B0C7"/>
<dbReference type="GO" id="GO:0003700">
    <property type="term" value="F:DNA-binding transcription factor activity"/>
    <property type="evidence" value="ECO:0007669"/>
    <property type="project" value="InterPro"/>
</dbReference>
<reference evidence="2 3" key="1">
    <citation type="submission" date="2017-10" db="EMBL/GenBank/DDBJ databases">
        <title>Genome sequence of Caulobacter mirabilis FWC38.</title>
        <authorList>
            <person name="Fiebig A."/>
            <person name="Crosson S."/>
        </authorList>
    </citation>
    <scope>NUCLEOTIDE SEQUENCE [LARGE SCALE GENOMIC DNA]</scope>
    <source>
        <strain evidence="2 3">FWC 38</strain>
    </source>
</reference>
<dbReference type="PROSITE" id="PS50987">
    <property type="entry name" value="HTH_ARSR_2"/>
    <property type="match status" value="1"/>
</dbReference>
<dbReference type="OrthoDB" id="7391478at2"/>